<feature type="compositionally biased region" description="Polar residues" evidence="1">
    <location>
        <begin position="304"/>
        <end position="318"/>
    </location>
</feature>
<evidence type="ECO:0000256" key="2">
    <source>
        <dbReference type="SAM" id="Phobius"/>
    </source>
</evidence>
<feature type="compositionally biased region" description="Polar residues" evidence="1">
    <location>
        <begin position="126"/>
        <end position="139"/>
    </location>
</feature>
<feature type="compositionally biased region" description="Low complexity" evidence="1">
    <location>
        <begin position="209"/>
        <end position="225"/>
    </location>
</feature>
<feature type="compositionally biased region" description="Polar residues" evidence="1">
    <location>
        <begin position="271"/>
        <end position="284"/>
    </location>
</feature>
<comment type="caution">
    <text evidence="3">The sequence shown here is derived from an EMBL/GenBank/DDBJ whole genome shotgun (WGS) entry which is preliminary data.</text>
</comment>
<sequence>MENREQHQAMRIRQSGNSEGLLPPSQAAASTTASSPSSPPGRQQHSEESWVEIESRPSSSSLSSAAEEIITTGLRVQHDSNNHRHRRRSRGAGQFHVGTGYRVTNAAGGSSSQEEYEESESESDRVMTSSNEGISSSPLLQHELRRGSRNPHSVASSETMSEREGDDEDDDDENATAVNYPRSSRRQFEPLPNAFSHPPTQPMIRDQSGTTTAPRRPQARPGAQRHSFPQHSPYNVMAPNYQPDHDEALRASLSTLLSAAAAVRGLPKPGQTRSNHPPSSSRIDPTSLRLVPESVALGDIAEDTGSNRVSSPRTASSDPSDRSKRRATSAANPSVRSSSKDRRAVKKARRTGLSVDQISPTLLTWIAAAGFVFLVSAYSAGYVNGKKAGHAEAIGQIGAAGSEAGRCGNEAASGVRGPKSGLRRLWTSGVGGVPV</sequence>
<dbReference type="AlphaFoldDB" id="A0A7C8I2Q8"/>
<keyword evidence="2" id="KW-0472">Membrane</keyword>
<dbReference type="EMBL" id="JAADJZ010000016">
    <property type="protein sequence ID" value="KAF2869289.1"/>
    <property type="molecule type" value="Genomic_DNA"/>
</dbReference>
<feature type="transmembrane region" description="Helical" evidence="2">
    <location>
        <begin position="362"/>
        <end position="383"/>
    </location>
</feature>
<protein>
    <submittedName>
        <fullName evidence="3">Uncharacterized protein</fullName>
    </submittedName>
</protein>
<evidence type="ECO:0000313" key="3">
    <source>
        <dbReference type="EMBL" id="KAF2869289.1"/>
    </source>
</evidence>
<feature type="region of interest" description="Disordered" evidence="1">
    <location>
        <begin position="1"/>
        <end position="242"/>
    </location>
</feature>
<feature type="compositionally biased region" description="Polar residues" evidence="1">
    <location>
        <begin position="150"/>
        <end position="159"/>
    </location>
</feature>
<organism evidence="3 4">
    <name type="scientific">Massariosphaeria phaeospora</name>
    <dbReference type="NCBI Taxonomy" id="100035"/>
    <lineage>
        <taxon>Eukaryota</taxon>
        <taxon>Fungi</taxon>
        <taxon>Dikarya</taxon>
        <taxon>Ascomycota</taxon>
        <taxon>Pezizomycotina</taxon>
        <taxon>Dothideomycetes</taxon>
        <taxon>Pleosporomycetidae</taxon>
        <taxon>Pleosporales</taxon>
        <taxon>Pleosporales incertae sedis</taxon>
        <taxon>Massariosphaeria</taxon>
    </lineage>
</organism>
<keyword evidence="2" id="KW-0812">Transmembrane</keyword>
<accession>A0A7C8I2Q8</accession>
<feature type="compositionally biased region" description="Low complexity" evidence="1">
    <location>
        <begin position="56"/>
        <end position="68"/>
    </location>
</feature>
<name>A0A7C8I2Q8_9PLEO</name>
<keyword evidence="2" id="KW-1133">Transmembrane helix</keyword>
<keyword evidence="4" id="KW-1185">Reference proteome</keyword>
<proteinExistence type="predicted"/>
<evidence type="ECO:0000256" key="1">
    <source>
        <dbReference type="SAM" id="MobiDB-lite"/>
    </source>
</evidence>
<gene>
    <name evidence="3" type="ORF">BDV95DRAFT_629891</name>
</gene>
<feature type="region of interest" description="Disordered" evidence="1">
    <location>
        <begin position="265"/>
        <end position="350"/>
    </location>
</feature>
<evidence type="ECO:0000313" key="4">
    <source>
        <dbReference type="Proteomes" id="UP000481861"/>
    </source>
</evidence>
<reference evidence="3 4" key="1">
    <citation type="submission" date="2020-01" db="EMBL/GenBank/DDBJ databases">
        <authorList>
            <consortium name="DOE Joint Genome Institute"/>
            <person name="Haridas S."/>
            <person name="Albert R."/>
            <person name="Binder M."/>
            <person name="Bloem J."/>
            <person name="Labutti K."/>
            <person name="Salamov A."/>
            <person name="Andreopoulos B."/>
            <person name="Baker S.E."/>
            <person name="Barry K."/>
            <person name="Bills G."/>
            <person name="Bluhm B.H."/>
            <person name="Cannon C."/>
            <person name="Castanera R."/>
            <person name="Culley D.E."/>
            <person name="Daum C."/>
            <person name="Ezra D."/>
            <person name="Gonzalez J.B."/>
            <person name="Henrissat B."/>
            <person name="Kuo A."/>
            <person name="Liang C."/>
            <person name="Lipzen A."/>
            <person name="Lutzoni F."/>
            <person name="Magnuson J."/>
            <person name="Mondo S."/>
            <person name="Nolan M."/>
            <person name="Ohm R."/>
            <person name="Pangilinan J."/>
            <person name="Park H.-J.H."/>
            <person name="Ramirez L."/>
            <person name="Alfaro M."/>
            <person name="Sun H."/>
            <person name="Tritt A."/>
            <person name="Yoshinaga Y."/>
            <person name="Zwiers L.-H.L."/>
            <person name="Turgeon B.G."/>
            <person name="Goodwin S.B."/>
            <person name="Spatafora J.W."/>
            <person name="Crous P.W."/>
            <person name="Grigoriev I.V."/>
        </authorList>
    </citation>
    <scope>NUCLEOTIDE SEQUENCE [LARGE SCALE GENOMIC DNA]</scope>
    <source>
        <strain evidence="3 4">CBS 611.86</strain>
    </source>
</reference>
<feature type="compositionally biased region" description="Low complexity" evidence="1">
    <location>
        <begin position="23"/>
        <end position="36"/>
    </location>
</feature>
<feature type="compositionally biased region" description="Acidic residues" evidence="1">
    <location>
        <begin position="164"/>
        <end position="174"/>
    </location>
</feature>
<dbReference type="OrthoDB" id="5413188at2759"/>
<dbReference type="Proteomes" id="UP000481861">
    <property type="component" value="Unassembled WGS sequence"/>
</dbReference>